<keyword evidence="1" id="KW-0812">Transmembrane</keyword>
<keyword evidence="3" id="KW-1185">Reference proteome</keyword>
<dbReference type="AlphaFoldDB" id="A7I0Y9"/>
<organism evidence="2 3">
    <name type="scientific">Campylobacter hominis (strain ATCC BAA-381 / DSM 21671 / CCUG 45161 / LMG 19568 / NCTC 13146 / CH001A)</name>
    <dbReference type="NCBI Taxonomy" id="360107"/>
    <lineage>
        <taxon>Bacteria</taxon>
        <taxon>Pseudomonadati</taxon>
        <taxon>Campylobacterota</taxon>
        <taxon>Epsilonproteobacteria</taxon>
        <taxon>Campylobacterales</taxon>
        <taxon>Campylobacteraceae</taxon>
        <taxon>Campylobacter</taxon>
    </lineage>
</organism>
<accession>A7I0Y9</accession>
<keyword evidence="1" id="KW-0472">Membrane</keyword>
<feature type="transmembrane region" description="Helical" evidence="1">
    <location>
        <begin position="56"/>
        <end position="74"/>
    </location>
</feature>
<dbReference type="RefSeq" id="WP_012108467.1">
    <property type="nucleotide sequence ID" value="NC_009714.1"/>
</dbReference>
<feature type="transmembrane region" description="Helical" evidence="1">
    <location>
        <begin position="151"/>
        <end position="172"/>
    </location>
</feature>
<name>A7I0Y9_CAMHC</name>
<proteinExistence type="predicted"/>
<feature type="transmembrane region" description="Helical" evidence="1">
    <location>
        <begin position="130"/>
        <end position="145"/>
    </location>
</feature>
<sequence length="248" mass="29041">MKNQNLENKQNSKSKILRDYDKEPIVIQDNANIYGAISLSIGTFVLAYIIFVENYIGMKIFLLCLLVFVGVGVVKELNSKAKVFLTNEYIEKRENNILVSRVYCCEIKRIVKTINSILPKSDFFVFKNKLAYFGFSLYFLFLVFTQDIIKILAIIAIAFGLIFLMLIPQFIIHYKEKAKNAVWLYDVLFVKGKDGNFLNFMISNDKEYFELKEYFWTKFKINLDNAERKRTVLFEANKKDLKKSGEKQ</sequence>
<dbReference type="Proteomes" id="UP000002407">
    <property type="component" value="Chromosome"/>
</dbReference>
<evidence type="ECO:0000313" key="2">
    <source>
        <dbReference type="EMBL" id="ABS52217.1"/>
    </source>
</evidence>
<evidence type="ECO:0000256" key="1">
    <source>
        <dbReference type="SAM" id="Phobius"/>
    </source>
</evidence>
<gene>
    <name evidence="2" type="ordered locus">CHAB381_0593</name>
</gene>
<dbReference type="KEGG" id="cha:CHAB381_0593"/>
<dbReference type="EMBL" id="CP000776">
    <property type="protein sequence ID" value="ABS52217.1"/>
    <property type="molecule type" value="Genomic_DNA"/>
</dbReference>
<keyword evidence="1" id="KW-1133">Transmembrane helix</keyword>
<dbReference type="HOGENOM" id="CLU_1092747_0_0_7"/>
<dbReference type="STRING" id="360107.CHAB381_0593"/>
<protein>
    <submittedName>
        <fullName evidence="2">Uncharacterized protein</fullName>
    </submittedName>
</protein>
<feature type="transmembrane region" description="Helical" evidence="1">
    <location>
        <begin position="31"/>
        <end position="50"/>
    </location>
</feature>
<dbReference type="eggNOG" id="ENOG5031B03">
    <property type="taxonomic scope" value="Bacteria"/>
</dbReference>
<reference evidence="3" key="1">
    <citation type="submission" date="2007-07" db="EMBL/GenBank/DDBJ databases">
        <title>Complete genome sequence of Campylobacter hominis ATCC BAA-381, a commensal isolated from the human gastrointestinal tract.</title>
        <authorList>
            <person name="Fouts D.E."/>
            <person name="Mongodin E.F."/>
            <person name="Puiu D."/>
            <person name="Sebastian Y."/>
            <person name="Miller W.G."/>
            <person name="Mandrell R.E."/>
            <person name="Nelson K.E."/>
        </authorList>
    </citation>
    <scope>NUCLEOTIDE SEQUENCE [LARGE SCALE GENOMIC DNA]</scope>
    <source>
        <strain evidence="3">ATCC BAA-381 / LMG 19568 / NCTC 13146 / CH001A</strain>
    </source>
</reference>
<evidence type="ECO:0000313" key="3">
    <source>
        <dbReference type="Proteomes" id="UP000002407"/>
    </source>
</evidence>